<protein>
    <recommendedName>
        <fullName evidence="7">Phosphate-specific transport system accessory protein PhoU</fullName>
    </recommendedName>
</protein>
<evidence type="ECO:0000256" key="5">
    <source>
        <dbReference type="ARBA" id="ARBA00022490"/>
    </source>
</evidence>
<dbReference type="InterPro" id="IPR028366">
    <property type="entry name" value="PhoU"/>
</dbReference>
<evidence type="ECO:0000259" key="8">
    <source>
        <dbReference type="Pfam" id="PF01895"/>
    </source>
</evidence>
<reference evidence="10" key="1">
    <citation type="submission" date="2016-10" db="EMBL/GenBank/DDBJ databases">
        <authorList>
            <person name="Varghese N."/>
            <person name="Submissions S."/>
        </authorList>
    </citation>
    <scope>NUCLEOTIDE SEQUENCE [LARGE SCALE GENOMIC DNA]</scope>
    <source>
        <strain evidence="10">UNC267MFSha1.1M11</strain>
    </source>
</reference>
<dbReference type="Gene3D" id="1.20.58.220">
    <property type="entry name" value="Phosphate transport system protein phou homolog 2, domain 2"/>
    <property type="match status" value="1"/>
</dbReference>
<comment type="function">
    <text evidence="7">Plays a role in the regulation of phosphate uptake.</text>
</comment>
<proteinExistence type="inferred from homology"/>
<comment type="subunit">
    <text evidence="3 7">Homodimer.</text>
</comment>
<dbReference type="SUPFAM" id="SSF109755">
    <property type="entry name" value="PhoU-like"/>
    <property type="match status" value="1"/>
</dbReference>
<name>A0A1G4WNA4_9MYCO</name>
<dbReference type="FunFam" id="1.20.58.220:FF:000004">
    <property type="entry name" value="Phosphate-specific transport system accessory protein PhoU"/>
    <property type="match status" value="1"/>
</dbReference>
<evidence type="ECO:0000256" key="6">
    <source>
        <dbReference type="ARBA" id="ARBA00022592"/>
    </source>
</evidence>
<dbReference type="GO" id="GO:0006817">
    <property type="term" value="P:phosphate ion transport"/>
    <property type="evidence" value="ECO:0007669"/>
    <property type="project" value="UniProtKB-KW"/>
</dbReference>
<accession>A0A1G4WNA4</accession>
<dbReference type="EMBL" id="FMUB01000008">
    <property type="protein sequence ID" value="SCX26258.1"/>
    <property type="molecule type" value="Genomic_DNA"/>
</dbReference>
<dbReference type="Pfam" id="PF01895">
    <property type="entry name" value="PhoU"/>
    <property type="match status" value="2"/>
</dbReference>
<dbReference type="NCBIfam" id="TIGR02135">
    <property type="entry name" value="phoU_full"/>
    <property type="match status" value="1"/>
</dbReference>
<feature type="domain" description="PhoU" evidence="8">
    <location>
        <begin position="30"/>
        <end position="115"/>
    </location>
</feature>
<evidence type="ECO:0000313" key="10">
    <source>
        <dbReference type="Proteomes" id="UP000199707"/>
    </source>
</evidence>
<keyword evidence="4 7" id="KW-0813">Transport</keyword>
<dbReference type="AlphaFoldDB" id="A0A1G4WNA4"/>
<dbReference type="STRING" id="1502745.SAMN02799620_04089"/>
<keyword evidence="6 7" id="KW-0592">Phosphate transport</keyword>
<comment type="subcellular location">
    <subcellularLocation>
        <location evidence="1 7">Cytoplasm</location>
    </subcellularLocation>
</comment>
<organism evidence="9 10">
    <name type="scientific">Mycolicibacterium fluoranthenivorans</name>
    <dbReference type="NCBI Taxonomy" id="258505"/>
    <lineage>
        <taxon>Bacteria</taxon>
        <taxon>Bacillati</taxon>
        <taxon>Actinomycetota</taxon>
        <taxon>Actinomycetes</taxon>
        <taxon>Mycobacteriales</taxon>
        <taxon>Mycobacteriaceae</taxon>
        <taxon>Mycolicibacterium</taxon>
    </lineage>
</organism>
<dbReference type="PANTHER" id="PTHR42930:SF3">
    <property type="entry name" value="PHOSPHATE-SPECIFIC TRANSPORT SYSTEM ACCESSORY PROTEIN PHOU"/>
    <property type="match status" value="1"/>
</dbReference>
<dbReference type="RefSeq" id="WP_235632964.1">
    <property type="nucleotide sequence ID" value="NZ_FMUB01000008.1"/>
</dbReference>
<dbReference type="GO" id="GO:0030643">
    <property type="term" value="P:intracellular phosphate ion homeostasis"/>
    <property type="evidence" value="ECO:0007669"/>
    <property type="project" value="InterPro"/>
</dbReference>
<dbReference type="Proteomes" id="UP000199707">
    <property type="component" value="Unassembled WGS sequence"/>
</dbReference>
<evidence type="ECO:0000256" key="2">
    <source>
        <dbReference type="ARBA" id="ARBA00008107"/>
    </source>
</evidence>
<evidence type="ECO:0000256" key="1">
    <source>
        <dbReference type="ARBA" id="ARBA00004496"/>
    </source>
</evidence>
<gene>
    <name evidence="9" type="ORF">SAMN02799620_04089</name>
</gene>
<evidence type="ECO:0000256" key="4">
    <source>
        <dbReference type="ARBA" id="ARBA00022448"/>
    </source>
</evidence>
<dbReference type="InterPro" id="IPR038078">
    <property type="entry name" value="PhoU-like_sf"/>
</dbReference>
<keyword evidence="5 7" id="KW-0963">Cytoplasm</keyword>
<sequence length="232" mass="25157">MSLAPPGQRVSPDMRTDHHAEIDRLTAALGEMCAVAAHTMECATNALVRADREAAQRCRAEAARLSQLHHRADEQAFAILALHAPVAHDLRVVMSAFPISADAHRMGGLSVNIAKVNRSREAVPTPPTALTVFAEMGRHAVALAHSAQSAVLVNDPAAAQRITDGDEVMNQLHRRLFGMVLGDRWEHGPRAAANVMLLGRFYERFADHAVGIARRVVFQASGRLPHISMSPI</sequence>
<comment type="similarity">
    <text evidence="2 7">Belongs to the PhoU family.</text>
</comment>
<evidence type="ECO:0000256" key="3">
    <source>
        <dbReference type="ARBA" id="ARBA00011738"/>
    </source>
</evidence>
<dbReference type="GO" id="GO:0005737">
    <property type="term" value="C:cytoplasm"/>
    <property type="evidence" value="ECO:0007669"/>
    <property type="project" value="UniProtKB-SubCell"/>
</dbReference>
<dbReference type="GO" id="GO:0045936">
    <property type="term" value="P:negative regulation of phosphate metabolic process"/>
    <property type="evidence" value="ECO:0007669"/>
    <property type="project" value="InterPro"/>
</dbReference>
<dbReference type="PANTHER" id="PTHR42930">
    <property type="entry name" value="PHOSPHATE-SPECIFIC TRANSPORT SYSTEM ACCESSORY PROTEIN PHOU"/>
    <property type="match status" value="1"/>
</dbReference>
<feature type="domain" description="PhoU" evidence="8">
    <location>
        <begin position="134"/>
        <end position="216"/>
    </location>
</feature>
<evidence type="ECO:0000256" key="7">
    <source>
        <dbReference type="PIRNR" id="PIRNR003107"/>
    </source>
</evidence>
<evidence type="ECO:0000313" key="9">
    <source>
        <dbReference type="EMBL" id="SCX26258.1"/>
    </source>
</evidence>
<dbReference type="InterPro" id="IPR026022">
    <property type="entry name" value="PhoU_dom"/>
</dbReference>
<dbReference type="PIRSF" id="PIRSF003107">
    <property type="entry name" value="PhoU"/>
    <property type="match status" value="1"/>
</dbReference>